<dbReference type="InterPro" id="IPR011833">
    <property type="entry name" value="Glycg_phsphrylas"/>
</dbReference>
<dbReference type="EMBL" id="LSSM01001629">
    <property type="protein sequence ID" value="OMJ25502.1"/>
    <property type="molecule type" value="Genomic_DNA"/>
</dbReference>
<dbReference type="EC" id="2.4.1.1" evidence="12"/>
<dbReference type="InterPro" id="IPR000811">
    <property type="entry name" value="Glyco_trans_35"/>
</dbReference>
<evidence type="ECO:0000256" key="13">
    <source>
        <dbReference type="SAM" id="MobiDB-lite"/>
    </source>
</evidence>
<dbReference type="PANTHER" id="PTHR11468">
    <property type="entry name" value="GLYCOGEN PHOSPHORYLASE"/>
    <property type="match status" value="1"/>
</dbReference>
<dbReference type="PROSITE" id="PS00102">
    <property type="entry name" value="PHOSPHORYLASE"/>
    <property type="match status" value="1"/>
</dbReference>
<evidence type="ECO:0000256" key="8">
    <source>
        <dbReference type="ARBA" id="ARBA00022679"/>
    </source>
</evidence>
<keyword evidence="9 11" id="KW-0663">Pyridoxal phosphate</keyword>
<evidence type="ECO:0000313" key="14">
    <source>
        <dbReference type="EMBL" id="OMJ17079.1"/>
    </source>
</evidence>
<comment type="catalytic activity">
    <reaction evidence="1 12">
        <text>[(1-&gt;4)-alpha-D-glucosyl](n) + phosphate = [(1-&gt;4)-alpha-D-glucosyl](n-1) + alpha-D-glucose 1-phosphate</text>
        <dbReference type="Rhea" id="RHEA:41732"/>
        <dbReference type="Rhea" id="RHEA-COMP:9584"/>
        <dbReference type="Rhea" id="RHEA-COMP:9586"/>
        <dbReference type="ChEBI" id="CHEBI:15444"/>
        <dbReference type="ChEBI" id="CHEBI:43474"/>
        <dbReference type="ChEBI" id="CHEBI:58601"/>
        <dbReference type="EC" id="2.4.1.1"/>
    </reaction>
</comment>
<comment type="similarity">
    <text evidence="4 12">Belongs to the glycogen phosphorylase family.</text>
</comment>
<dbReference type="SUPFAM" id="SSF53756">
    <property type="entry name" value="UDP-Glycosyltransferase/glycogen phosphorylase"/>
    <property type="match status" value="1"/>
</dbReference>
<dbReference type="GO" id="GO:0030170">
    <property type="term" value="F:pyridoxal phosphate binding"/>
    <property type="evidence" value="ECO:0007669"/>
    <property type="project" value="InterPro"/>
</dbReference>
<dbReference type="Gene3D" id="3.40.50.2000">
    <property type="entry name" value="Glycogen Phosphorylase B"/>
    <property type="match status" value="2"/>
</dbReference>
<dbReference type="GO" id="GO:0005737">
    <property type="term" value="C:cytoplasm"/>
    <property type="evidence" value="ECO:0007669"/>
    <property type="project" value="UniProtKB-SubCell"/>
</dbReference>
<dbReference type="EMBL" id="LSSM01003694">
    <property type="protein sequence ID" value="OMJ17079.1"/>
    <property type="molecule type" value="Genomic_DNA"/>
</dbReference>
<evidence type="ECO:0000256" key="2">
    <source>
        <dbReference type="ARBA" id="ARBA00001933"/>
    </source>
</evidence>
<comment type="caution">
    <text evidence="15">The sequence shown here is derived from an EMBL/GenBank/DDBJ whole genome shotgun (WGS) entry which is preliminary data.</text>
</comment>
<dbReference type="FunFam" id="3.40.50.2000:FF:000153">
    <property type="entry name" value="Alpha-1,4 glucan phosphorylase"/>
    <property type="match status" value="1"/>
</dbReference>
<protein>
    <recommendedName>
        <fullName evidence="12">Alpha-1,4 glucan phosphorylase</fullName>
        <ecNumber evidence="12">2.4.1.1</ecNumber>
    </recommendedName>
</protein>
<keyword evidence="8 12" id="KW-0808">Transferase</keyword>
<evidence type="ECO:0000256" key="11">
    <source>
        <dbReference type="PIRSR" id="PIRSR000460-1"/>
    </source>
</evidence>
<feature type="compositionally biased region" description="Polar residues" evidence="13">
    <location>
        <begin position="8"/>
        <end position="18"/>
    </location>
</feature>
<evidence type="ECO:0000256" key="5">
    <source>
        <dbReference type="ARBA" id="ARBA00022490"/>
    </source>
</evidence>
<dbReference type="FunFam" id="3.40.50.2000:FF:000003">
    <property type="entry name" value="Alpha-1,4 glucan phosphorylase"/>
    <property type="match status" value="1"/>
</dbReference>
<keyword evidence="7 12" id="KW-0328">Glycosyltransferase</keyword>
<dbReference type="CDD" id="cd04300">
    <property type="entry name" value="GT35_Glycogen_Phosphorylase"/>
    <property type="match status" value="1"/>
</dbReference>
<dbReference type="Pfam" id="PF00343">
    <property type="entry name" value="Phosphorylase"/>
    <property type="match status" value="1"/>
</dbReference>
<dbReference type="PIRSF" id="PIRSF000460">
    <property type="entry name" value="Pprylas_GlgP"/>
    <property type="match status" value="1"/>
</dbReference>
<dbReference type="GO" id="GO:0005980">
    <property type="term" value="P:glycogen catabolic process"/>
    <property type="evidence" value="ECO:0007669"/>
    <property type="project" value="TreeGrafter"/>
</dbReference>
<evidence type="ECO:0000313" key="16">
    <source>
        <dbReference type="Proteomes" id="UP000187429"/>
    </source>
</evidence>
<keyword evidence="10 12" id="KW-0119">Carbohydrate metabolism</keyword>
<proteinExistence type="inferred from homology"/>
<dbReference type="InterPro" id="IPR035090">
    <property type="entry name" value="Pyridoxal_P_attach_site"/>
</dbReference>
<accession>A0A1R1YF19</accession>
<evidence type="ECO:0000256" key="9">
    <source>
        <dbReference type="ARBA" id="ARBA00022898"/>
    </source>
</evidence>
<dbReference type="Proteomes" id="UP000187429">
    <property type="component" value="Unassembled WGS sequence"/>
</dbReference>
<evidence type="ECO:0000256" key="3">
    <source>
        <dbReference type="ARBA" id="ARBA00004496"/>
    </source>
</evidence>
<dbReference type="PANTHER" id="PTHR11468:SF3">
    <property type="entry name" value="GLYCOGEN PHOSPHORYLASE, LIVER FORM"/>
    <property type="match status" value="1"/>
</dbReference>
<keyword evidence="16" id="KW-1185">Reference proteome</keyword>
<keyword evidence="6" id="KW-0021">Allosteric enzyme</keyword>
<name>A0A1R1YF19_9FUNG</name>
<dbReference type="AlphaFoldDB" id="A0A1R1YF19"/>
<organism evidence="15 16">
    <name type="scientific">Smittium culicis</name>
    <dbReference type="NCBI Taxonomy" id="133412"/>
    <lineage>
        <taxon>Eukaryota</taxon>
        <taxon>Fungi</taxon>
        <taxon>Fungi incertae sedis</taxon>
        <taxon>Zoopagomycota</taxon>
        <taxon>Kickxellomycotina</taxon>
        <taxon>Harpellomycetes</taxon>
        <taxon>Harpellales</taxon>
        <taxon>Legeriomycetaceae</taxon>
        <taxon>Smittium</taxon>
    </lineage>
</organism>
<sequence length="881" mass="99190">MERYPSKNILSSLSQFQPATAEEPNTPQPKPLKRVVSGSALKTLLEGKTGQPKHSDHLNSEFVDFVSKELPRDEKTILTSIITLLSSTFFKNPHNTTSVDAYNGAAFSIRNRLLRRLDGTDQFFNSIKAKRVYYMSLEFLIGRTFDNAMLALGLKNEYSNAIKTLGYRMEDVIDEERDAALGNGGLGRLAACFVDSLACSNYPGWGYGLRYKYGMFQQQIINGYQVEAPDCWLDNPNPWEFPRPEISYKVKFYGNVAKSATIPHGYTWENAVEYDAMAFDVPVPGYGTKNVGNIRLWSCKTNNLFDLSRFNSGDYSGATANMIAADMLTNVLYPNDNHNNGKELRLKQEYLFVSATIQDVIARFKTSGKAWSEFSHMVAIQLNDTHPALGIAELQRILIDDEGMEWDQAWAIVTKTFAFTNHTILPEAMEKWSVPMLGKILPRHLGIIYDINLYFLQHVEKLYPNDRDLLAKISIIEESSPQQARMAYLAIVGSHHVNGVAQIHSDIIKDTIFSDFVKVYGPDKFVNVTNGVAPRRWVNQCNPELASLITEAVGDDSWVNHYSKSSKLEEFVDDEDFRRRWWEVKQTKKDQLAQYIKSTCGIEVSSNALFDIQVKRIHEYKRQLMNILSVIYRYNKLKNMAPQMRKEQVPRVVVFAGKAASGYYIAKLIIKLINSVADVVNNDKDIGDSLKVVFIPDYCVSAAEVIIPASDISQHISTAGTEASGTSNMKFVMNGGLILGTVDGANVEITEEVGDEQIFMFGVLAHEVDDFRFNQRYHATPPDSALQSVFDTIRSGLFGNPDEFNPLIDCSHGAGDNYLVSVDFPSYLMAHDAVEELYKDNDAWVTKSILCAARMGKFSSDRSIDDYAENIWNIEPTAADF</sequence>
<comment type="subcellular location">
    <subcellularLocation>
        <location evidence="3">Cytoplasm</location>
    </subcellularLocation>
</comment>
<evidence type="ECO:0000313" key="15">
    <source>
        <dbReference type="EMBL" id="OMJ25502.1"/>
    </source>
</evidence>
<dbReference type="NCBIfam" id="TIGR02093">
    <property type="entry name" value="P_ylase"/>
    <property type="match status" value="1"/>
</dbReference>
<comment type="cofactor">
    <cofactor evidence="2 12">
        <name>pyridoxal 5'-phosphate</name>
        <dbReference type="ChEBI" id="CHEBI:597326"/>
    </cofactor>
</comment>
<evidence type="ECO:0000256" key="1">
    <source>
        <dbReference type="ARBA" id="ARBA00001275"/>
    </source>
</evidence>
<feature type="region of interest" description="Disordered" evidence="13">
    <location>
        <begin position="1"/>
        <end position="33"/>
    </location>
</feature>
<reference evidence="15" key="2">
    <citation type="submission" date="2017-01" db="EMBL/GenBank/DDBJ databases">
        <authorList>
            <person name="Mah S.A."/>
            <person name="Swanson W.J."/>
            <person name="Moy G.W."/>
            <person name="Vacquier V.D."/>
        </authorList>
    </citation>
    <scope>NUCLEOTIDE SEQUENCE [LARGE SCALE GENOMIC DNA]</scope>
    <source>
        <strain evidence="15">ID-206-W2</strain>
    </source>
</reference>
<keyword evidence="5" id="KW-0963">Cytoplasm</keyword>
<comment type="function">
    <text evidence="12">Allosteric enzyme that catalyzes the rate-limiting step in glycogen catabolism, the phosphorolytic cleavage of glycogen to produce glucose-1-phosphate, and plays a central role in maintaining cellular and organismal glucose homeostasis.</text>
</comment>
<reference evidence="16" key="1">
    <citation type="submission" date="2017-01" db="EMBL/GenBank/DDBJ databases">
        <authorList>
            <person name="Wang Y."/>
            <person name="White M."/>
            <person name="Kvist S."/>
            <person name="Moncalvo J.-M."/>
        </authorList>
    </citation>
    <scope>NUCLEOTIDE SEQUENCE [LARGE SCALE GENOMIC DNA]</scope>
    <source>
        <strain evidence="16">ID-206-W2</strain>
    </source>
</reference>
<gene>
    <name evidence="15" type="ORF">AYI69_g4272</name>
    <name evidence="14" type="ORF">AYI69_g7577</name>
</gene>
<feature type="modified residue" description="N6-(pyridoxal phosphate)lysine" evidence="11">
    <location>
        <position position="730"/>
    </location>
</feature>
<dbReference type="OrthoDB" id="9215500at2759"/>
<evidence type="ECO:0000256" key="12">
    <source>
        <dbReference type="RuleBase" id="RU000587"/>
    </source>
</evidence>
<evidence type="ECO:0000256" key="6">
    <source>
        <dbReference type="ARBA" id="ARBA00022533"/>
    </source>
</evidence>
<evidence type="ECO:0000256" key="4">
    <source>
        <dbReference type="ARBA" id="ARBA00006047"/>
    </source>
</evidence>
<evidence type="ECO:0000256" key="10">
    <source>
        <dbReference type="ARBA" id="ARBA00023277"/>
    </source>
</evidence>
<dbReference type="GO" id="GO:0008184">
    <property type="term" value="F:glycogen phosphorylase activity"/>
    <property type="evidence" value="ECO:0007669"/>
    <property type="project" value="InterPro"/>
</dbReference>
<evidence type="ECO:0000256" key="7">
    <source>
        <dbReference type="ARBA" id="ARBA00022676"/>
    </source>
</evidence>